<accession>A0ABQ0GRX1</accession>
<comment type="caution">
    <text evidence="1">The sequence shown here is derived from an EMBL/GenBank/DDBJ whole genome shotgun (WGS) entry which is preliminary data.</text>
</comment>
<dbReference type="InterPro" id="IPR013744">
    <property type="entry name" value="SidJ"/>
</dbReference>
<dbReference type="InterPro" id="IPR029058">
    <property type="entry name" value="AB_hydrolase_fold"/>
</dbReference>
<dbReference type="RefSeq" id="XP_070922184.1">
    <property type="nucleotide sequence ID" value="XM_071066083.1"/>
</dbReference>
<evidence type="ECO:0008006" key="3">
    <source>
        <dbReference type="Google" id="ProtNLM"/>
    </source>
</evidence>
<dbReference type="EMBL" id="BAAFSV010000006">
    <property type="protein sequence ID" value="GAB1320454.1"/>
    <property type="molecule type" value="Genomic_DNA"/>
</dbReference>
<dbReference type="GeneID" id="98181406"/>
<sequence length="336" mass="36238">MLPPTPYPVQVHSYLPIPSTAIHQPPASAVQVYEHLPAYPFTSPSTSSSQQTSPPQNALVFIGGLGDGPHTIPYVRALAQHLSSSTSSYSVFEARLSSAFSAFGYASLAQDAREIAGLVRYLRQGLGRRRVVLMGHSTGCQDCLEYGSKFLKLGASDLRGEGEGEEVVRVDGLVLQGPVSDREAIAMAEDEGAVRACLAVAEGMVKEGKGAEVMRREEMPAGWRGSPVTAYRWCSLAGVGGDDDYFSSDLPDEKVADIWGKLEQPVLILPSEKDEWVPKKIDVVGLVKRWKSFCKPGIVSGLSGLIPGANHRVEDAAAQEWLAERVAGFLAEIERE</sequence>
<dbReference type="Pfam" id="PF08538">
    <property type="entry name" value="DUF1749"/>
    <property type="match status" value="1"/>
</dbReference>
<dbReference type="Gene3D" id="3.40.50.1820">
    <property type="entry name" value="alpha/beta hydrolase"/>
    <property type="match status" value="1"/>
</dbReference>
<keyword evidence="2" id="KW-1185">Reference proteome</keyword>
<dbReference type="SUPFAM" id="SSF53474">
    <property type="entry name" value="alpha/beta-Hydrolases"/>
    <property type="match status" value="1"/>
</dbReference>
<evidence type="ECO:0000313" key="1">
    <source>
        <dbReference type="EMBL" id="GAB1320454.1"/>
    </source>
</evidence>
<dbReference type="PANTHER" id="PTHR31591:SF7">
    <property type="entry name" value="DUF1749-DOMAIN-CONTAINING PROTEIN"/>
    <property type="match status" value="1"/>
</dbReference>
<proteinExistence type="predicted"/>
<organism evidence="1 2">
    <name type="scientific">Madurella fahalii</name>
    <dbReference type="NCBI Taxonomy" id="1157608"/>
    <lineage>
        <taxon>Eukaryota</taxon>
        <taxon>Fungi</taxon>
        <taxon>Dikarya</taxon>
        <taxon>Ascomycota</taxon>
        <taxon>Pezizomycotina</taxon>
        <taxon>Sordariomycetes</taxon>
        <taxon>Sordariomycetidae</taxon>
        <taxon>Sordariales</taxon>
        <taxon>Sordariales incertae sedis</taxon>
        <taxon>Madurella</taxon>
    </lineage>
</organism>
<dbReference type="PANTHER" id="PTHR31591">
    <property type="entry name" value="UPF0613 PROTEIN PB24D3.06C"/>
    <property type="match status" value="1"/>
</dbReference>
<name>A0ABQ0GRX1_9PEZI</name>
<evidence type="ECO:0000313" key="2">
    <source>
        <dbReference type="Proteomes" id="UP001628179"/>
    </source>
</evidence>
<reference evidence="1 2" key="1">
    <citation type="submission" date="2024-09" db="EMBL/GenBank/DDBJ databases">
        <title>Itraconazole resistance in Madurella fahalii resulting from another homologue of gene encoding cytochrome P450 14-alpha sterol demethylase (CYP51).</title>
        <authorList>
            <person name="Yoshioka I."/>
            <person name="Fahal A.H."/>
            <person name="Kaneko S."/>
            <person name="Yaguchi T."/>
        </authorList>
    </citation>
    <scope>NUCLEOTIDE SEQUENCE [LARGE SCALE GENOMIC DNA]</scope>
    <source>
        <strain evidence="1 2">IFM 68171</strain>
    </source>
</reference>
<dbReference type="Proteomes" id="UP001628179">
    <property type="component" value="Unassembled WGS sequence"/>
</dbReference>
<protein>
    <recommendedName>
        <fullName evidence="3">DUF1749-domain-containing protein</fullName>
    </recommendedName>
</protein>
<gene>
    <name evidence="1" type="ORF">MFIFM68171_10664</name>
</gene>